<dbReference type="Proteomes" id="UP000481327">
    <property type="component" value="Unassembled WGS sequence"/>
</dbReference>
<sequence length="380" mass="40219">MCSLSMTNPQPILPVPAFDPVAAMARCADAIFVQDERTDAIGGFPHDSVALLADAGLLIAPFPVHMGGSALGSREDSIAVLRDVLTMLGNASQAVGRLYEGHVNAIILATRHGGEAILAELAAEARAGRLSGVWNAEPQAGLRLSRCDNGWQIDGQKIYCSGAGTIRRPVVTAAREAGAPPLMLVPDMTTPGVTVDLSAWRAAGMHGSMTGSVAFRAVVVPDDAVLGSEGTYYQAPAFAAGAWRVLAVQLGALQRVIKLHAAFLRRSGREREPVLRSRFADAAADAELARLLVVAAAAHAEDRSAAPADAENYVNMARTAFERLALGIIAATRRNVGLSSFVAPNPIDRVLRDLETYLRQPFLDVSRDSYALHLLAKEAC</sequence>
<dbReference type="GO" id="GO:0005737">
    <property type="term" value="C:cytoplasm"/>
    <property type="evidence" value="ECO:0007669"/>
    <property type="project" value="TreeGrafter"/>
</dbReference>
<proteinExistence type="inferred from homology"/>
<dbReference type="Pfam" id="PF00441">
    <property type="entry name" value="Acyl-CoA_dh_1"/>
    <property type="match status" value="1"/>
</dbReference>
<dbReference type="InterPro" id="IPR009100">
    <property type="entry name" value="AcylCoA_DH/oxidase_NM_dom_sf"/>
</dbReference>
<dbReference type="GO" id="GO:0033539">
    <property type="term" value="P:fatty acid beta-oxidation using acyl-CoA dehydrogenase"/>
    <property type="evidence" value="ECO:0007669"/>
    <property type="project" value="TreeGrafter"/>
</dbReference>
<evidence type="ECO:0000256" key="1">
    <source>
        <dbReference type="ARBA" id="ARBA00001974"/>
    </source>
</evidence>
<reference evidence="7 8" key="1">
    <citation type="submission" date="2019-09" db="EMBL/GenBank/DDBJ databases">
        <title>Polymorphobacter sp. isolated from a lake in China.</title>
        <authorList>
            <person name="Liu Z."/>
        </authorList>
    </citation>
    <scope>NUCLEOTIDE SEQUENCE [LARGE SCALE GENOMIC DNA]</scope>
    <source>
        <strain evidence="7 8">D40P</strain>
    </source>
</reference>
<dbReference type="SUPFAM" id="SSF56645">
    <property type="entry name" value="Acyl-CoA dehydrogenase NM domain-like"/>
    <property type="match status" value="1"/>
</dbReference>
<accession>A0A7C9GWI8</accession>
<comment type="similarity">
    <text evidence="2">Belongs to the acyl-CoA dehydrogenase family.</text>
</comment>
<keyword evidence="3" id="KW-0285">Flavoprotein</keyword>
<keyword evidence="5" id="KW-0560">Oxidoreductase</keyword>
<dbReference type="InterPro" id="IPR050741">
    <property type="entry name" value="Acyl-CoA_dehydrogenase"/>
</dbReference>
<dbReference type="EMBL" id="WIOL01000004">
    <property type="protein sequence ID" value="MQT18029.1"/>
    <property type="molecule type" value="Genomic_DNA"/>
</dbReference>
<name>A0A7C9GWI8_9SPHN</name>
<organism evidence="7 8">
    <name type="scientific">Sandarakinorhabdus fusca</name>
    <dbReference type="NCBI Taxonomy" id="1439888"/>
    <lineage>
        <taxon>Bacteria</taxon>
        <taxon>Pseudomonadati</taxon>
        <taxon>Pseudomonadota</taxon>
        <taxon>Alphaproteobacteria</taxon>
        <taxon>Sphingomonadales</taxon>
        <taxon>Sphingosinicellaceae</taxon>
        <taxon>Sandarakinorhabdus</taxon>
    </lineage>
</organism>
<dbReference type="AlphaFoldDB" id="A0A7C9GWI8"/>
<dbReference type="InterPro" id="IPR036250">
    <property type="entry name" value="AcylCo_DH-like_C"/>
</dbReference>
<dbReference type="PANTHER" id="PTHR48083">
    <property type="entry name" value="MEDIUM-CHAIN SPECIFIC ACYL-COA DEHYDROGENASE, MITOCHONDRIAL-RELATED"/>
    <property type="match status" value="1"/>
</dbReference>
<evidence type="ECO:0000259" key="6">
    <source>
        <dbReference type="Pfam" id="PF00441"/>
    </source>
</evidence>
<dbReference type="Gene3D" id="2.40.110.10">
    <property type="entry name" value="Butyryl-CoA Dehydrogenase, subunit A, domain 2"/>
    <property type="match status" value="1"/>
</dbReference>
<comment type="caution">
    <text evidence="7">The sequence shown here is derived from an EMBL/GenBank/DDBJ whole genome shotgun (WGS) entry which is preliminary data.</text>
</comment>
<dbReference type="SUPFAM" id="SSF47203">
    <property type="entry name" value="Acyl-CoA dehydrogenase C-terminal domain-like"/>
    <property type="match status" value="1"/>
</dbReference>
<evidence type="ECO:0000313" key="8">
    <source>
        <dbReference type="Proteomes" id="UP000481327"/>
    </source>
</evidence>
<protein>
    <submittedName>
        <fullName evidence="7">Acyl-CoA dehydrogenase</fullName>
    </submittedName>
</protein>
<dbReference type="PANTHER" id="PTHR48083:SF37">
    <property type="entry name" value="DEHYDROGENASE, PUTATIVE-RELATED"/>
    <property type="match status" value="1"/>
</dbReference>
<dbReference type="InterPro" id="IPR046373">
    <property type="entry name" value="Acyl-CoA_Oxase/DH_mid-dom_sf"/>
</dbReference>
<gene>
    <name evidence="7" type="ORF">F3168_12260</name>
</gene>
<evidence type="ECO:0000256" key="4">
    <source>
        <dbReference type="ARBA" id="ARBA00022827"/>
    </source>
</evidence>
<keyword evidence="8" id="KW-1185">Reference proteome</keyword>
<dbReference type="PIRSF" id="PIRSF016578">
    <property type="entry name" value="HsaA"/>
    <property type="match status" value="1"/>
</dbReference>
<dbReference type="GO" id="GO:0050660">
    <property type="term" value="F:flavin adenine dinucleotide binding"/>
    <property type="evidence" value="ECO:0007669"/>
    <property type="project" value="InterPro"/>
</dbReference>
<dbReference type="Gene3D" id="1.20.140.10">
    <property type="entry name" value="Butyryl-CoA Dehydrogenase, subunit A, domain 3"/>
    <property type="match status" value="1"/>
</dbReference>
<dbReference type="InterPro" id="IPR037069">
    <property type="entry name" value="AcylCoA_DH/ox_N_sf"/>
</dbReference>
<evidence type="ECO:0000256" key="2">
    <source>
        <dbReference type="ARBA" id="ARBA00009347"/>
    </source>
</evidence>
<dbReference type="GO" id="GO:0003995">
    <property type="term" value="F:acyl-CoA dehydrogenase activity"/>
    <property type="evidence" value="ECO:0007669"/>
    <property type="project" value="TreeGrafter"/>
</dbReference>
<dbReference type="OrthoDB" id="2986495at2"/>
<evidence type="ECO:0000256" key="3">
    <source>
        <dbReference type="ARBA" id="ARBA00022630"/>
    </source>
</evidence>
<evidence type="ECO:0000313" key="7">
    <source>
        <dbReference type="EMBL" id="MQT18029.1"/>
    </source>
</evidence>
<evidence type="ECO:0000256" key="5">
    <source>
        <dbReference type="ARBA" id="ARBA00023002"/>
    </source>
</evidence>
<dbReference type="InterPro" id="IPR009075">
    <property type="entry name" value="AcylCo_DH/oxidase_C"/>
</dbReference>
<keyword evidence="4" id="KW-0274">FAD</keyword>
<dbReference type="Gene3D" id="1.10.540.10">
    <property type="entry name" value="Acyl-CoA dehydrogenase/oxidase, N-terminal domain"/>
    <property type="match status" value="1"/>
</dbReference>
<feature type="domain" description="Acyl-CoA dehydrogenase/oxidase C-terminal" evidence="6">
    <location>
        <begin position="229"/>
        <end position="356"/>
    </location>
</feature>
<comment type="cofactor">
    <cofactor evidence="1">
        <name>FAD</name>
        <dbReference type="ChEBI" id="CHEBI:57692"/>
    </cofactor>
</comment>